<gene>
    <name evidence="7" type="ORF">BP6252_02660</name>
</gene>
<accession>A0A3D8SFD7</accession>
<dbReference type="PANTHER" id="PTHR45865">
    <property type="entry name" value="E3 UBIQUITIN-PROTEIN LIGASE SHPRH FAMILY MEMBER"/>
    <property type="match status" value="1"/>
</dbReference>
<dbReference type="OrthoDB" id="1305878at2759"/>
<evidence type="ECO:0000259" key="6">
    <source>
        <dbReference type="PROSITE" id="PS50089"/>
    </source>
</evidence>
<reference evidence="7 8" key="1">
    <citation type="journal article" date="2018" name="IMA Fungus">
        <title>IMA Genome-F 9: Draft genome sequence of Annulohypoxylon stygium, Aspergillus mulundensis, Berkeleyomyces basicola (syn. Thielaviopsis basicola), Ceratocystis smalleyi, two Cercospora beticola strains, Coleophoma cylindrospora, Fusarium fracticaudum, Phialophora cf. hyalina, and Morchella septimelata.</title>
        <authorList>
            <person name="Wingfield B.D."/>
            <person name="Bills G.F."/>
            <person name="Dong Y."/>
            <person name="Huang W."/>
            <person name="Nel W.J."/>
            <person name="Swalarsk-Parry B.S."/>
            <person name="Vaghefi N."/>
            <person name="Wilken P.M."/>
            <person name="An Z."/>
            <person name="de Beer Z.W."/>
            <person name="De Vos L."/>
            <person name="Chen L."/>
            <person name="Duong T.A."/>
            <person name="Gao Y."/>
            <person name="Hammerbacher A."/>
            <person name="Kikkert J.R."/>
            <person name="Li Y."/>
            <person name="Li H."/>
            <person name="Li K."/>
            <person name="Li Q."/>
            <person name="Liu X."/>
            <person name="Ma X."/>
            <person name="Naidoo K."/>
            <person name="Pethybridge S.J."/>
            <person name="Sun J."/>
            <person name="Steenkamp E.T."/>
            <person name="van der Nest M.A."/>
            <person name="van Wyk S."/>
            <person name="Wingfield M.J."/>
            <person name="Xiong C."/>
            <person name="Yue Q."/>
            <person name="Zhang X."/>
        </authorList>
    </citation>
    <scope>NUCLEOTIDE SEQUENCE [LARGE SCALE GENOMIC DNA]</scope>
    <source>
        <strain evidence="7 8">BP6252</strain>
    </source>
</reference>
<dbReference type="SUPFAM" id="SSF57850">
    <property type="entry name" value="RING/U-box"/>
    <property type="match status" value="1"/>
</dbReference>
<evidence type="ECO:0000256" key="4">
    <source>
        <dbReference type="PROSITE-ProRule" id="PRU00175"/>
    </source>
</evidence>
<dbReference type="Pfam" id="PF00097">
    <property type="entry name" value="zf-C3HC4"/>
    <property type="match status" value="1"/>
</dbReference>
<dbReference type="Proteomes" id="UP000256645">
    <property type="component" value="Unassembled WGS sequence"/>
</dbReference>
<dbReference type="PANTHER" id="PTHR45865:SF1">
    <property type="entry name" value="E3 UBIQUITIN-PROTEIN LIGASE SHPRH"/>
    <property type="match status" value="1"/>
</dbReference>
<evidence type="ECO:0000256" key="5">
    <source>
        <dbReference type="SAM" id="MobiDB-lite"/>
    </source>
</evidence>
<protein>
    <recommendedName>
        <fullName evidence="6">RING-type domain-containing protein</fullName>
    </recommendedName>
</protein>
<keyword evidence="2 4" id="KW-0863">Zinc-finger</keyword>
<dbReference type="InterPro" id="IPR052583">
    <property type="entry name" value="ATP-helicase/E3_Ub-Ligase"/>
</dbReference>
<dbReference type="InterPro" id="IPR018957">
    <property type="entry name" value="Znf_C3HC4_RING-type"/>
</dbReference>
<organism evidence="7 8">
    <name type="scientific">Coleophoma cylindrospora</name>
    <dbReference type="NCBI Taxonomy" id="1849047"/>
    <lineage>
        <taxon>Eukaryota</taxon>
        <taxon>Fungi</taxon>
        <taxon>Dikarya</taxon>
        <taxon>Ascomycota</taxon>
        <taxon>Pezizomycotina</taxon>
        <taxon>Leotiomycetes</taxon>
        <taxon>Helotiales</taxon>
        <taxon>Dermateaceae</taxon>
        <taxon>Coleophoma</taxon>
    </lineage>
</organism>
<dbReference type="EMBL" id="PDLM01000002">
    <property type="protein sequence ID" value="RDW85070.1"/>
    <property type="molecule type" value="Genomic_DNA"/>
</dbReference>
<feature type="domain" description="RING-type" evidence="6">
    <location>
        <begin position="230"/>
        <end position="281"/>
    </location>
</feature>
<dbReference type="PROSITE" id="PS50089">
    <property type="entry name" value="ZF_RING_2"/>
    <property type="match status" value="1"/>
</dbReference>
<feature type="region of interest" description="Disordered" evidence="5">
    <location>
        <begin position="128"/>
        <end position="149"/>
    </location>
</feature>
<comment type="caution">
    <text evidence="7">The sequence shown here is derived from an EMBL/GenBank/DDBJ whole genome shotgun (WGS) entry which is preliminary data.</text>
</comment>
<evidence type="ECO:0000313" key="8">
    <source>
        <dbReference type="Proteomes" id="UP000256645"/>
    </source>
</evidence>
<keyword evidence="1" id="KW-0479">Metal-binding</keyword>
<sequence length="292" mass="32836">MSFPNPFTNGASPYLLALEHDIPVQPWELEMFENADSASNPPRGFQHQSPLPRPSPPGQGRRNPYAPQAPPRGHATARNFTAQNSHHHNVPSSFDFSGPRTLHGRAGPVTVYYRPEETITIHRDRKGRRITTRQSHAPRGPPRYQEAVGNERQTRIGTTPLNVSRATPQPRWNEWRRAPVQPYVPVEGDVGILETEAISNPEIEAANQQPLRTQAPTPSDTAAEEEQDNCPFCQDTITDNVSLVPCGHTCCRSCLRDFATHLVRAYSSFQRPERYKCPVCRASIVDRENLLR</sequence>
<evidence type="ECO:0000313" key="7">
    <source>
        <dbReference type="EMBL" id="RDW85070.1"/>
    </source>
</evidence>
<dbReference type="GO" id="GO:0008270">
    <property type="term" value="F:zinc ion binding"/>
    <property type="evidence" value="ECO:0007669"/>
    <property type="project" value="UniProtKB-KW"/>
</dbReference>
<dbReference type="SMART" id="SM00184">
    <property type="entry name" value="RING"/>
    <property type="match status" value="1"/>
</dbReference>
<evidence type="ECO:0000256" key="3">
    <source>
        <dbReference type="ARBA" id="ARBA00022833"/>
    </source>
</evidence>
<dbReference type="Gene3D" id="3.30.40.10">
    <property type="entry name" value="Zinc/RING finger domain, C3HC4 (zinc finger)"/>
    <property type="match status" value="1"/>
</dbReference>
<proteinExistence type="predicted"/>
<evidence type="ECO:0000256" key="1">
    <source>
        <dbReference type="ARBA" id="ARBA00022723"/>
    </source>
</evidence>
<name>A0A3D8SFD7_9HELO</name>
<keyword evidence="3" id="KW-0862">Zinc</keyword>
<dbReference type="InterPro" id="IPR001841">
    <property type="entry name" value="Znf_RING"/>
</dbReference>
<dbReference type="AlphaFoldDB" id="A0A3D8SFD7"/>
<feature type="region of interest" description="Disordered" evidence="5">
    <location>
        <begin position="29"/>
        <end position="76"/>
    </location>
</feature>
<dbReference type="InterPro" id="IPR013083">
    <property type="entry name" value="Znf_RING/FYVE/PHD"/>
</dbReference>
<evidence type="ECO:0000256" key="2">
    <source>
        <dbReference type="ARBA" id="ARBA00022771"/>
    </source>
</evidence>
<keyword evidence="8" id="KW-1185">Reference proteome</keyword>